<name>A0AAX0QS47_9STAP</name>
<proteinExistence type="predicted"/>
<comment type="caution">
    <text evidence="2">The sequence shown here is derived from an EMBL/GenBank/DDBJ whole genome shotgun (WGS) entry which is preliminary data.</text>
</comment>
<feature type="transmembrane region" description="Helical" evidence="1">
    <location>
        <begin position="35"/>
        <end position="54"/>
    </location>
</feature>
<dbReference type="Proteomes" id="UP000217473">
    <property type="component" value="Unassembled WGS sequence"/>
</dbReference>
<keyword evidence="1" id="KW-0812">Transmembrane</keyword>
<dbReference type="EMBL" id="MWUR01000021">
    <property type="protein sequence ID" value="PCF47232.1"/>
    <property type="molecule type" value="Genomic_DNA"/>
</dbReference>
<evidence type="ECO:0000313" key="2">
    <source>
        <dbReference type="EMBL" id="PCF47232.1"/>
    </source>
</evidence>
<evidence type="ECO:0008006" key="4">
    <source>
        <dbReference type="Google" id="ProtNLM"/>
    </source>
</evidence>
<dbReference type="AlphaFoldDB" id="A0AAX0QS47"/>
<sequence length="263" mass="30973">MIRETLIWITLLVFSIINTISVLLDTGTILNIPLWLSWLLFWGITFIIVLILLFRKYLQKRYSTYELIGNDDLNLKSNEYFFQSPLYIVDNQVVPVYGFENITYTPTYFNKMHKFVSLFGFYPIYSTYLTSENNEVKIIPQNAFSLRYKYNVYLNGKFIGIFEMRKLFKEKGIKQQLPYIFKSDNEQYSFNNAYMSTQTTISDIKNKIVFQANRSFFDFSKNKSTIKRGEKHTITLTSSHCCSELLLALYIQAIINKQSQKGS</sequence>
<organism evidence="2 3">
    <name type="scientific">Staphylococcus delphini</name>
    <dbReference type="NCBI Taxonomy" id="53344"/>
    <lineage>
        <taxon>Bacteria</taxon>
        <taxon>Bacillati</taxon>
        <taxon>Bacillota</taxon>
        <taxon>Bacilli</taxon>
        <taxon>Bacillales</taxon>
        <taxon>Staphylococcaceae</taxon>
        <taxon>Staphylococcus</taxon>
        <taxon>Staphylococcus intermedius group</taxon>
    </lineage>
</organism>
<reference evidence="2 3" key="1">
    <citation type="journal article" date="2017" name="PLoS ONE">
        <title>Development of a real-time PCR for detection of Staphylococcus pseudintermedius using a novel automated comparison of whole-genome sequences.</title>
        <authorList>
            <person name="Verstappen K.M."/>
            <person name="Huijbregts L."/>
            <person name="Spaninks M."/>
            <person name="Wagenaar J.A."/>
            <person name="Fluit A.C."/>
            <person name="Duim B."/>
        </authorList>
    </citation>
    <scope>NUCLEOTIDE SEQUENCE [LARGE SCALE GENOMIC DNA]</scope>
    <source>
        <strain evidence="2 3">15S02591-1</strain>
    </source>
</reference>
<protein>
    <recommendedName>
        <fullName evidence="4">DUF3137 domain-containing protein</fullName>
    </recommendedName>
</protein>
<evidence type="ECO:0000256" key="1">
    <source>
        <dbReference type="SAM" id="Phobius"/>
    </source>
</evidence>
<evidence type="ECO:0000313" key="3">
    <source>
        <dbReference type="Proteomes" id="UP000217473"/>
    </source>
</evidence>
<accession>A0AAX0QS47</accession>
<gene>
    <name evidence="2" type="ORF">B5C07_11800</name>
</gene>
<keyword evidence="1" id="KW-1133">Transmembrane helix</keyword>
<keyword evidence="1" id="KW-0472">Membrane</keyword>
<feature type="transmembrane region" description="Helical" evidence="1">
    <location>
        <begin position="5"/>
        <end position="23"/>
    </location>
</feature>